<dbReference type="GO" id="GO:0030980">
    <property type="term" value="P:alpha-glucan catabolic process"/>
    <property type="evidence" value="ECO:0007669"/>
    <property type="project" value="TreeGrafter"/>
</dbReference>
<dbReference type="Proteomes" id="UP000464389">
    <property type="component" value="Chromosome"/>
</dbReference>
<dbReference type="InterPro" id="IPR017853">
    <property type="entry name" value="GH"/>
</dbReference>
<dbReference type="GO" id="GO:0005992">
    <property type="term" value="P:trehalose biosynthetic process"/>
    <property type="evidence" value="ECO:0007669"/>
    <property type="project" value="TreeGrafter"/>
</dbReference>
<dbReference type="PANTHER" id="PTHR10357:SF216">
    <property type="entry name" value="MALTOOLIGOSYL TREHALOSE SYNTHASE-RELATED"/>
    <property type="match status" value="1"/>
</dbReference>
<name>A0A6P1USP4_9ENTR</name>
<dbReference type="Gene3D" id="3.30.750.90">
    <property type="match status" value="1"/>
</dbReference>
<dbReference type="InterPro" id="IPR006047">
    <property type="entry name" value="GH13_cat_dom"/>
</dbReference>
<dbReference type="NCBIfam" id="TIGR02401">
    <property type="entry name" value="trehalose_TreY"/>
    <property type="match status" value="1"/>
</dbReference>
<protein>
    <submittedName>
        <fullName evidence="2">Malto-oligosyltrehalose synthase</fullName>
    </submittedName>
</protein>
<dbReference type="EMBL" id="CP048108">
    <property type="protein sequence ID" value="QHS45353.1"/>
    <property type="molecule type" value="Genomic_DNA"/>
</dbReference>
<dbReference type="SMART" id="SM00642">
    <property type="entry name" value="Aamy"/>
    <property type="match status" value="1"/>
</dbReference>
<evidence type="ECO:0000313" key="2">
    <source>
        <dbReference type="EMBL" id="QHS45353.1"/>
    </source>
</evidence>
<feature type="domain" description="Glycosyl hydrolase family 13 catalytic" evidence="1">
    <location>
        <begin position="11"/>
        <end position="416"/>
    </location>
</feature>
<evidence type="ECO:0000313" key="3">
    <source>
        <dbReference type="Proteomes" id="UP000464389"/>
    </source>
</evidence>
<dbReference type="Gene3D" id="1.10.10.470">
    <property type="entry name" value="Maltooligosyl trehalose synthase, domain 4"/>
    <property type="match status" value="1"/>
</dbReference>
<dbReference type="InterPro" id="IPR012767">
    <property type="entry name" value="Trehalose_TreY"/>
</dbReference>
<dbReference type="RefSeq" id="WP_162121458.1">
    <property type="nucleotide sequence ID" value="NZ_CP048108.1"/>
</dbReference>
<sequence>MIPSATYRIQFRNGMTFDRAAALAPYLKNLGISHLYASPIFTATSGSTHGYDITDPNEIDPAIGGREGFDRMVKALRNAQIGLILDIVPNHMATSLENRWWRDVIAQGKNSAWAHYFDIDWARPVTLPFLGDTFEAELESGALALKRDPETGKPAFVYYDQAWPLNPQTLATGEQLLTSQDRDAIIALHEAQSWRLMSWREAPRQLSWRRFFEITGLIGVRVEDPAVFDDTHRLILELVHSGIVDGLRIDHIDGLADPLGYLQRLRQATGPECYITVEKILAKGEQLPADWPVSGTTGYEFIASLAEVLVDDNNLDQLQQVHDEALGGTVDRHTALREAKGLMVDRNFEGEFTTLLRLATELAERNSMAVESDALRHALRELLLAFPVYRTYGTAEGLTAGDITLLNRVVDQVNAREDKPDAMALEVIIAILTGNLHESSLDTASLFRTRFQQLTGPLMAKSVEDTLFFRHNLDLALNEVGADPTPRAFSLSRFHQEMRIRLARQPDALLGTSTHDTKRGEDARARLYTLTEAPQLWAENLARWRQMNQTQVRFLNDGTAPNAADTWMIYQALAGVWPATLLPDDTAGLKELEARFLAFMEKALREAKQRTDWIDSNESYESVVLNYAQQLFAADNSLFLNDFHTALQPFIRAGLVNSLSQTVIKLTAPGVPDIYQGSEALNFSLVDPDNRREPDFAVLAHNLDSEGPELFNSENAWRDGRLKQYVTASFLRLRQRYSALFHYGDWVPLKVTGDREENLIAYARINDEEALIAVVPRLAFDVAAHGLADSPARLWGNTAVAIPEALAGRRYRDALTGENRLVEETLDLASATGWLVTLISEKKSGEEQGQ</sequence>
<dbReference type="CDD" id="cd11336">
    <property type="entry name" value="AmyAc_MTSase"/>
    <property type="match status" value="1"/>
</dbReference>
<dbReference type="GO" id="GO:0047470">
    <property type="term" value="F:(1,4)-alpha-D-glucan 1-alpha-D-glucosylmutase activity"/>
    <property type="evidence" value="ECO:0007669"/>
    <property type="project" value="TreeGrafter"/>
</dbReference>
<dbReference type="Gene3D" id="3.20.20.80">
    <property type="entry name" value="Glycosidases"/>
    <property type="match status" value="2"/>
</dbReference>
<dbReference type="SUPFAM" id="SSF51445">
    <property type="entry name" value="(Trans)glycosidases"/>
    <property type="match status" value="1"/>
</dbReference>
<dbReference type="AlphaFoldDB" id="A0A6P1USP4"/>
<dbReference type="Gene3D" id="3.30.1590.10">
    <property type="entry name" value="Maltooligosyl trehalose synthase, domain 2"/>
    <property type="match status" value="1"/>
</dbReference>
<gene>
    <name evidence="2" type="primary">treY</name>
    <name evidence="2" type="ORF">GW952_06970</name>
</gene>
<proteinExistence type="predicted"/>
<dbReference type="Pfam" id="PF00128">
    <property type="entry name" value="Alpha-amylase"/>
    <property type="match status" value="1"/>
</dbReference>
<organism evidence="2 3">
    <name type="scientific">Klebsiella michiganensis</name>
    <dbReference type="NCBI Taxonomy" id="1134687"/>
    <lineage>
        <taxon>Bacteria</taxon>
        <taxon>Pseudomonadati</taxon>
        <taxon>Pseudomonadota</taxon>
        <taxon>Gammaproteobacteria</taxon>
        <taxon>Enterobacterales</taxon>
        <taxon>Enterobacteriaceae</taxon>
        <taxon>Klebsiella/Raoultella group</taxon>
        <taxon>Klebsiella</taxon>
    </lineage>
</organism>
<evidence type="ECO:0000259" key="1">
    <source>
        <dbReference type="SMART" id="SM00642"/>
    </source>
</evidence>
<reference evidence="2 3" key="1">
    <citation type="submission" date="2020-01" db="EMBL/GenBank/DDBJ databases">
        <title>Bactrocera dorsalis gut bacteria genome.</title>
        <authorList>
            <person name="Zhang H."/>
            <person name="Cai Z."/>
        </authorList>
    </citation>
    <scope>NUCLEOTIDE SEQUENCE [LARGE SCALE GENOMIC DNA]</scope>
    <source>
        <strain evidence="2 3">BD177</strain>
    </source>
</reference>
<dbReference type="InterPro" id="IPR013797">
    <property type="entry name" value="Maltooligo_trehalose_synth_4"/>
</dbReference>
<accession>A0A6P1USP4</accession>
<dbReference type="PANTHER" id="PTHR10357">
    <property type="entry name" value="ALPHA-AMYLASE FAMILY MEMBER"/>
    <property type="match status" value="1"/>
</dbReference>